<evidence type="ECO:0000313" key="4">
    <source>
        <dbReference type="Proteomes" id="UP000221369"/>
    </source>
</evidence>
<dbReference type="Pfam" id="PF01757">
    <property type="entry name" value="Acyl_transf_3"/>
    <property type="match status" value="1"/>
</dbReference>
<dbReference type="EMBL" id="PDJE01000001">
    <property type="protein sequence ID" value="PFG30399.1"/>
    <property type="molecule type" value="Genomic_DNA"/>
</dbReference>
<feature type="transmembrane region" description="Helical" evidence="1">
    <location>
        <begin position="262"/>
        <end position="283"/>
    </location>
</feature>
<feature type="transmembrane region" description="Helical" evidence="1">
    <location>
        <begin position="230"/>
        <end position="250"/>
    </location>
</feature>
<sequence length="440" mass="46061">MTIVASPQTTRPQRVRAPRDRGIDLVRAVCLAVVVALHSLMVGVSLGPSGPIFENAAEGHAWFIPLSWFVQVMPLFFIVGGFSTRMAYRSARERGVAPAGFIAGRVQRLLGPAIVMIAVVGAVLLAMTLSGIPADMVAEAGFRISQPLWFLGVYLLCQALAPALIAAHERAPWITLAALALGVAGVDAVAAATGIGAVSFLNLAGVWLLIQQLGFWLADGRVDALSTRARIVAGLGALAALFAVTMLGVYPANMYAGLNPPSAALVLLGVVQLAALSCARPWLRRIAERSAVREISTWINARSMTIYLWHMPVLIALAGIGLVGALSGALPLPEPGTAGWWLSRPFWIGMAFAVTAVVAQSTGRWERRAMPAATASTRRAVLASIAGVLSVIVLLVSGITVVTAIASVLLMRVALTASANPPVGGPEQYQRVMPATLPAA</sequence>
<dbReference type="GO" id="GO:0016747">
    <property type="term" value="F:acyltransferase activity, transferring groups other than amino-acyl groups"/>
    <property type="evidence" value="ECO:0007669"/>
    <property type="project" value="InterPro"/>
</dbReference>
<evidence type="ECO:0000259" key="2">
    <source>
        <dbReference type="Pfam" id="PF01757"/>
    </source>
</evidence>
<feature type="transmembrane region" description="Helical" evidence="1">
    <location>
        <begin position="338"/>
        <end position="359"/>
    </location>
</feature>
<dbReference type="RefSeq" id="WP_098406865.1">
    <property type="nucleotide sequence ID" value="NZ_PDJE01000001.1"/>
</dbReference>
<keyword evidence="1" id="KW-0472">Membrane</keyword>
<feature type="domain" description="Acyltransferase 3" evidence="2">
    <location>
        <begin position="21"/>
        <end position="357"/>
    </location>
</feature>
<dbReference type="AlphaFoldDB" id="A0A2A9DWX0"/>
<keyword evidence="1" id="KW-1133">Transmembrane helix</keyword>
<feature type="transmembrane region" description="Helical" evidence="1">
    <location>
        <begin position="109"/>
        <end position="128"/>
    </location>
</feature>
<accession>A0A2A9DWX0</accession>
<feature type="transmembrane region" description="Helical" evidence="1">
    <location>
        <begin position="304"/>
        <end position="326"/>
    </location>
</feature>
<evidence type="ECO:0000313" key="3">
    <source>
        <dbReference type="EMBL" id="PFG30399.1"/>
    </source>
</evidence>
<gene>
    <name evidence="3" type="ORF">ATJ78_1328</name>
</gene>
<evidence type="ECO:0000256" key="1">
    <source>
        <dbReference type="SAM" id="Phobius"/>
    </source>
</evidence>
<name>A0A2A9DWX0_9MICO</name>
<dbReference type="Proteomes" id="UP000221369">
    <property type="component" value="Unassembled WGS sequence"/>
</dbReference>
<feature type="transmembrane region" description="Helical" evidence="1">
    <location>
        <begin position="148"/>
        <end position="166"/>
    </location>
</feature>
<dbReference type="InterPro" id="IPR002656">
    <property type="entry name" value="Acyl_transf_3_dom"/>
</dbReference>
<protein>
    <submittedName>
        <fullName evidence="3">Peptidoglycan/LPS O-acetylase OafA/YrhL</fullName>
    </submittedName>
</protein>
<feature type="transmembrane region" description="Helical" evidence="1">
    <location>
        <begin position="66"/>
        <end position="88"/>
    </location>
</feature>
<organism evidence="3 4">
    <name type="scientific">Paramicrobacterium agarici</name>
    <dbReference type="NCBI Taxonomy" id="630514"/>
    <lineage>
        <taxon>Bacteria</taxon>
        <taxon>Bacillati</taxon>
        <taxon>Actinomycetota</taxon>
        <taxon>Actinomycetes</taxon>
        <taxon>Micrococcales</taxon>
        <taxon>Microbacteriaceae</taxon>
        <taxon>Paramicrobacterium</taxon>
    </lineage>
</organism>
<feature type="transmembrane region" description="Helical" evidence="1">
    <location>
        <begin position="380"/>
        <end position="411"/>
    </location>
</feature>
<proteinExistence type="predicted"/>
<feature type="transmembrane region" description="Helical" evidence="1">
    <location>
        <begin position="173"/>
        <end position="192"/>
    </location>
</feature>
<feature type="transmembrane region" description="Helical" evidence="1">
    <location>
        <begin position="25"/>
        <end position="46"/>
    </location>
</feature>
<feature type="transmembrane region" description="Helical" evidence="1">
    <location>
        <begin position="198"/>
        <end position="218"/>
    </location>
</feature>
<comment type="caution">
    <text evidence="3">The sequence shown here is derived from an EMBL/GenBank/DDBJ whole genome shotgun (WGS) entry which is preliminary data.</text>
</comment>
<keyword evidence="1" id="KW-0812">Transmembrane</keyword>
<reference evidence="3 4" key="1">
    <citation type="submission" date="2017-10" db="EMBL/GenBank/DDBJ databases">
        <title>Sequencing the genomes of 1000 actinobacteria strains.</title>
        <authorList>
            <person name="Klenk H.-P."/>
        </authorList>
    </citation>
    <scope>NUCLEOTIDE SEQUENCE [LARGE SCALE GENOMIC DNA]</scope>
    <source>
        <strain evidence="3 4">DSM 21798</strain>
    </source>
</reference>
<keyword evidence="4" id="KW-1185">Reference proteome</keyword>